<proteinExistence type="inferred from homology"/>
<evidence type="ECO:0000256" key="10">
    <source>
        <dbReference type="ARBA" id="ARBA00049893"/>
    </source>
</evidence>
<comment type="catalytic activity">
    <reaction evidence="9">
        <text>adenosine + phosphate = alpha-D-ribose 1-phosphate + adenine</text>
        <dbReference type="Rhea" id="RHEA:27642"/>
        <dbReference type="ChEBI" id="CHEBI:16335"/>
        <dbReference type="ChEBI" id="CHEBI:16708"/>
        <dbReference type="ChEBI" id="CHEBI:43474"/>
        <dbReference type="ChEBI" id="CHEBI:57720"/>
        <dbReference type="EC" id="2.4.2.1"/>
    </reaction>
    <physiologicalReaction direction="left-to-right" evidence="9">
        <dbReference type="Rhea" id="RHEA:27643"/>
    </physiologicalReaction>
</comment>
<keyword evidence="12" id="KW-1185">Reference proteome</keyword>
<evidence type="ECO:0000256" key="1">
    <source>
        <dbReference type="ARBA" id="ARBA00000553"/>
    </source>
</evidence>
<gene>
    <name evidence="11" type="ORF">EDX97_07705</name>
</gene>
<dbReference type="RefSeq" id="WP_128520563.1">
    <property type="nucleotide sequence ID" value="NZ_JALFCT010000012.1"/>
</dbReference>
<comment type="catalytic activity">
    <reaction evidence="8">
        <text>adenosine + H2O + H(+) = inosine + NH4(+)</text>
        <dbReference type="Rhea" id="RHEA:24408"/>
        <dbReference type="ChEBI" id="CHEBI:15377"/>
        <dbReference type="ChEBI" id="CHEBI:15378"/>
        <dbReference type="ChEBI" id="CHEBI:16335"/>
        <dbReference type="ChEBI" id="CHEBI:17596"/>
        <dbReference type="ChEBI" id="CHEBI:28938"/>
        <dbReference type="EC" id="3.5.4.4"/>
    </reaction>
    <physiologicalReaction direction="left-to-right" evidence="8">
        <dbReference type="Rhea" id="RHEA:24409"/>
    </physiologicalReaction>
</comment>
<evidence type="ECO:0000256" key="2">
    <source>
        <dbReference type="ARBA" id="ARBA00003215"/>
    </source>
</evidence>
<evidence type="ECO:0000256" key="8">
    <source>
        <dbReference type="ARBA" id="ARBA00047989"/>
    </source>
</evidence>
<dbReference type="OrthoDB" id="4279at2"/>
<evidence type="ECO:0000256" key="4">
    <source>
        <dbReference type="ARBA" id="ARBA00022679"/>
    </source>
</evidence>
<evidence type="ECO:0000313" key="11">
    <source>
        <dbReference type="EMBL" id="RNM30656.1"/>
    </source>
</evidence>
<accession>A0A3N0I256</accession>
<keyword evidence="4" id="KW-0808">Transferase</keyword>
<dbReference type="EMBL" id="RJQC01000002">
    <property type="protein sequence ID" value="RNM30656.1"/>
    <property type="molecule type" value="Genomic_DNA"/>
</dbReference>
<dbReference type="AlphaFoldDB" id="A0A3N0I256"/>
<dbReference type="GO" id="GO:0016787">
    <property type="term" value="F:hydrolase activity"/>
    <property type="evidence" value="ECO:0007669"/>
    <property type="project" value="UniProtKB-KW"/>
</dbReference>
<evidence type="ECO:0000256" key="3">
    <source>
        <dbReference type="ARBA" id="ARBA00007353"/>
    </source>
</evidence>
<evidence type="ECO:0000313" key="12">
    <source>
        <dbReference type="Proteomes" id="UP000276568"/>
    </source>
</evidence>
<dbReference type="InterPro" id="IPR011324">
    <property type="entry name" value="Cytotoxic_necrot_fac-like_cat"/>
</dbReference>
<dbReference type="SUPFAM" id="SSF64438">
    <property type="entry name" value="CNF1/YfiH-like putative cysteine hydrolases"/>
    <property type="match status" value="1"/>
</dbReference>
<evidence type="ECO:0000256" key="9">
    <source>
        <dbReference type="ARBA" id="ARBA00048968"/>
    </source>
</evidence>
<dbReference type="GO" id="GO:0005507">
    <property type="term" value="F:copper ion binding"/>
    <property type="evidence" value="ECO:0007669"/>
    <property type="project" value="TreeGrafter"/>
</dbReference>
<evidence type="ECO:0000256" key="6">
    <source>
        <dbReference type="ARBA" id="ARBA00022801"/>
    </source>
</evidence>
<dbReference type="InterPro" id="IPR038371">
    <property type="entry name" value="Cu_polyphenol_OxRdtase_sf"/>
</dbReference>
<name>A0A3N0I256_9FIRM</name>
<comment type="similarity">
    <text evidence="3">Belongs to the purine nucleoside phosphorylase YfiH/LACC1 family.</text>
</comment>
<comment type="caution">
    <text evidence="11">The sequence shown here is derived from an EMBL/GenBank/DDBJ whole genome shotgun (WGS) entry which is preliminary data.</text>
</comment>
<evidence type="ECO:0000256" key="5">
    <source>
        <dbReference type="ARBA" id="ARBA00022723"/>
    </source>
</evidence>
<keyword evidence="7" id="KW-0862">Zinc</keyword>
<organism evidence="11 12">
    <name type="scientific">Absicoccus porci</name>
    <dbReference type="NCBI Taxonomy" id="2486576"/>
    <lineage>
        <taxon>Bacteria</taxon>
        <taxon>Bacillati</taxon>
        <taxon>Bacillota</taxon>
        <taxon>Erysipelotrichia</taxon>
        <taxon>Erysipelotrichales</taxon>
        <taxon>Erysipelotrichaceae</taxon>
        <taxon>Absicoccus</taxon>
    </lineage>
</organism>
<keyword evidence="5" id="KW-0479">Metal-binding</keyword>
<dbReference type="GO" id="GO:0017061">
    <property type="term" value="F:S-methyl-5-thioadenosine phosphorylase activity"/>
    <property type="evidence" value="ECO:0007669"/>
    <property type="project" value="UniProtKB-EC"/>
</dbReference>
<dbReference type="CDD" id="cd16833">
    <property type="entry name" value="YfiH"/>
    <property type="match status" value="1"/>
</dbReference>
<dbReference type="PANTHER" id="PTHR30616:SF2">
    <property type="entry name" value="PURINE NUCLEOSIDE PHOSPHORYLASE LACC1"/>
    <property type="match status" value="1"/>
</dbReference>
<dbReference type="PANTHER" id="PTHR30616">
    <property type="entry name" value="UNCHARACTERIZED PROTEIN YFIH"/>
    <property type="match status" value="1"/>
</dbReference>
<keyword evidence="6" id="KW-0378">Hydrolase</keyword>
<comment type="catalytic activity">
    <reaction evidence="10">
        <text>S-methyl-5'-thioadenosine + phosphate = 5-(methylsulfanyl)-alpha-D-ribose 1-phosphate + adenine</text>
        <dbReference type="Rhea" id="RHEA:11852"/>
        <dbReference type="ChEBI" id="CHEBI:16708"/>
        <dbReference type="ChEBI" id="CHEBI:17509"/>
        <dbReference type="ChEBI" id="CHEBI:43474"/>
        <dbReference type="ChEBI" id="CHEBI:58533"/>
        <dbReference type="EC" id="2.4.2.28"/>
    </reaction>
    <physiologicalReaction direction="left-to-right" evidence="10">
        <dbReference type="Rhea" id="RHEA:11853"/>
    </physiologicalReaction>
</comment>
<comment type="function">
    <text evidence="2">Purine nucleoside enzyme that catalyzes the phosphorolysis of adenosine and inosine nucleosides, yielding D-ribose 1-phosphate and the respective free bases, adenine and hypoxanthine. Also catalyzes the phosphorolysis of S-methyl-5'-thioadenosine into adenine and S-methyl-5-thio-alpha-D-ribose 1-phosphate. Also has adenosine deaminase activity.</text>
</comment>
<comment type="catalytic activity">
    <reaction evidence="1">
        <text>inosine + phosphate = alpha-D-ribose 1-phosphate + hypoxanthine</text>
        <dbReference type="Rhea" id="RHEA:27646"/>
        <dbReference type="ChEBI" id="CHEBI:17368"/>
        <dbReference type="ChEBI" id="CHEBI:17596"/>
        <dbReference type="ChEBI" id="CHEBI:43474"/>
        <dbReference type="ChEBI" id="CHEBI:57720"/>
        <dbReference type="EC" id="2.4.2.1"/>
    </reaction>
    <physiologicalReaction direction="left-to-right" evidence="1">
        <dbReference type="Rhea" id="RHEA:27647"/>
    </physiologicalReaction>
</comment>
<evidence type="ECO:0000256" key="7">
    <source>
        <dbReference type="ARBA" id="ARBA00022833"/>
    </source>
</evidence>
<protein>
    <submittedName>
        <fullName evidence="11">Laccase domain-containing protein</fullName>
    </submittedName>
</protein>
<dbReference type="Pfam" id="PF02578">
    <property type="entry name" value="Cu-oxidase_4"/>
    <property type="match status" value="1"/>
</dbReference>
<reference evidence="11 12" key="1">
    <citation type="submission" date="2018-11" db="EMBL/GenBank/DDBJ databases">
        <title>Clostridium sp. nov., a member of the family Erysipelotrichaceae isolated from pig faeces.</title>
        <authorList>
            <person name="Chang Y.-H."/>
        </authorList>
    </citation>
    <scope>NUCLEOTIDE SEQUENCE [LARGE SCALE GENOMIC DNA]</scope>
    <source>
        <strain evidence="11 12">YH-panp20</strain>
    </source>
</reference>
<sequence length="254" mass="29124">MNKIIYQNDDRIYAATTMRDITCPEANNMALHVCNDPEAILQNRKQLEKETISLDHWALPWQKHTNKSYRITQADWSRGAYTKESSIMGVDAVYTTEPQTLIGVFTADCVGLLLIDETTPCICAIHSGWKGTVQAITDKTVHQLLDEHLLHPESTRAYFSPSLQFETLEVGLEVVDQLKENHIDMDGCIQYMPNHKAYIDNQGMNIKMLEKYGITHIYPSTYDTKPDPHCFSYRRDGKTTGEHFTFAYIKNKND</sequence>
<dbReference type="Proteomes" id="UP000276568">
    <property type="component" value="Unassembled WGS sequence"/>
</dbReference>
<dbReference type="InterPro" id="IPR003730">
    <property type="entry name" value="Cu_polyphenol_OxRdtase"/>
</dbReference>
<dbReference type="Gene3D" id="3.60.140.10">
    <property type="entry name" value="CNF1/YfiH-like putative cysteine hydrolases"/>
    <property type="match status" value="1"/>
</dbReference>